<protein>
    <submittedName>
        <fullName evidence="1">Uncharacterized protein</fullName>
    </submittedName>
</protein>
<comment type="caution">
    <text evidence="1">The sequence shown here is derived from an EMBL/GenBank/DDBJ whole genome shotgun (WGS) entry which is preliminary data.</text>
</comment>
<gene>
    <name evidence="1" type="ORF">APX70_200489</name>
</gene>
<organism evidence="1 2">
    <name type="scientific">Pseudomonas syringae pv. maculicola</name>
    <dbReference type="NCBI Taxonomy" id="59511"/>
    <lineage>
        <taxon>Bacteria</taxon>
        <taxon>Pseudomonadati</taxon>
        <taxon>Pseudomonadota</taxon>
        <taxon>Gammaproteobacteria</taxon>
        <taxon>Pseudomonadales</taxon>
        <taxon>Pseudomonadaceae</taxon>
        <taxon>Pseudomonas</taxon>
    </lineage>
</organism>
<evidence type="ECO:0000313" key="1">
    <source>
        <dbReference type="EMBL" id="RML79692.1"/>
    </source>
</evidence>
<dbReference type="EMBL" id="RBNL01002131">
    <property type="protein sequence ID" value="RML79692.1"/>
    <property type="molecule type" value="Genomic_DNA"/>
</dbReference>
<sequence>MTMAFFESSIPSSMLMSITWAPASTCCRATSSASV</sequence>
<proteinExistence type="predicted"/>
<dbReference type="AlphaFoldDB" id="A0A3M2YUK3"/>
<dbReference type="Proteomes" id="UP000282378">
    <property type="component" value="Unassembled WGS sequence"/>
</dbReference>
<accession>A0A3M2YUK3</accession>
<evidence type="ECO:0000313" key="2">
    <source>
        <dbReference type="Proteomes" id="UP000282378"/>
    </source>
</evidence>
<reference evidence="1 2" key="1">
    <citation type="submission" date="2018-08" db="EMBL/GenBank/DDBJ databases">
        <title>Recombination of ecologically and evolutionarily significant loci maintains genetic cohesion in the Pseudomonas syringae species complex.</title>
        <authorList>
            <person name="Dillon M."/>
            <person name="Thakur S."/>
            <person name="Almeida R.N.D."/>
            <person name="Weir B.S."/>
            <person name="Guttman D.S."/>
        </authorList>
    </citation>
    <scope>NUCLEOTIDE SEQUENCE [LARGE SCALE GENOMIC DNA]</scope>
    <source>
        <strain evidence="1 2">88_10</strain>
    </source>
</reference>
<name>A0A3M2YUK3_PSEYM</name>